<dbReference type="InterPro" id="IPR026160">
    <property type="entry name" value="Ric3"/>
</dbReference>
<evidence type="ECO:0000256" key="7">
    <source>
        <dbReference type="SAM" id="MobiDB-lite"/>
    </source>
</evidence>
<dbReference type="RefSeq" id="XP_027203663.1">
    <property type="nucleotide sequence ID" value="XM_027347862.1"/>
</dbReference>
<reference evidence="11" key="1">
    <citation type="submission" date="2025-08" db="UniProtKB">
        <authorList>
            <consortium name="RefSeq"/>
        </authorList>
    </citation>
    <scope>IDENTIFICATION</scope>
    <source>
        <strain evidence="11">Airmid</strain>
    </source>
</reference>
<dbReference type="GO" id="GO:0007271">
    <property type="term" value="P:synaptic transmission, cholinergic"/>
    <property type="evidence" value="ECO:0007669"/>
    <property type="project" value="TreeGrafter"/>
</dbReference>
<keyword evidence="4" id="KW-0256">Endoplasmic reticulum</keyword>
<keyword evidence="10" id="KW-1185">Reference proteome</keyword>
<evidence type="ECO:0000256" key="2">
    <source>
        <dbReference type="ARBA" id="ARBA00008538"/>
    </source>
</evidence>
<keyword evidence="3 8" id="KW-0812">Transmembrane</keyword>
<evidence type="ECO:0000256" key="4">
    <source>
        <dbReference type="ARBA" id="ARBA00022824"/>
    </source>
</evidence>
<dbReference type="KEGG" id="dpte:113797479"/>
<keyword evidence="6 8" id="KW-0472">Membrane</keyword>
<feature type="transmembrane region" description="Helical" evidence="8">
    <location>
        <begin position="113"/>
        <end position="134"/>
    </location>
</feature>
<feature type="region of interest" description="Disordered" evidence="7">
    <location>
        <begin position="320"/>
        <end position="339"/>
    </location>
</feature>
<comment type="similarity">
    <text evidence="2">Belongs to the ric-3 family.</text>
</comment>
<name>A0A6P6YDW4_DERPT</name>
<sequence length="412" mass="48240">MSSSASETIETPISSNGISNFKSLCIVIVVIGCFAVLWPKIFYPMLLYGLRWDSRQSSENAAANNYMLPPKVLEAMRQSPNKNTQPQKLPGRPQFYTGKREILTGVGGSQNSVWNVFVPLYALILIVIFMYALFKLSLKSDDYDQSTTTTKGSHQKKSLWSSLHDPKECRECQYDLLRHEYTYKRYDPFMSRSSYRTFDYYGRRNVSRIMHSLVEDVKTFRDNLIRTEKCSCKLADCEKDGDQAKSSLETDKQINDQQIKQNENDNEEEQQKQQDSKVSKEENSMTENHCIYNMKNINVTAQQDHSDDDDDDEQIDHAMAEDCHENNDKNRNEDEKENEENIIKKTNAVEILNNKHYRMMRKRIIDNFRTKIFKDKCNDELNDFEQQSKSSSSKLVRRINHKLEKFMHLKKK</sequence>
<comment type="subcellular location">
    <subcellularLocation>
        <location evidence="1">Endoplasmic reticulum membrane</location>
    </subcellularLocation>
</comment>
<evidence type="ECO:0000256" key="8">
    <source>
        <dbReference type="SAM" id="Phobius"/>
    </source>
</evidence>
<organism evidence="10 11">
    <name type="scientific">Dermatophagoides pteronyssinus</name>
    <name type="common">European house dust mite</name>
    <dbReference type="NCBI Taxonomy" id="6956"/>
    <lineage>
        <taxon>Eukaryota</taxon>
        <taxon>Metazoa</taxon>
        <taxon>Ecdysozoa</taxon>
        <taxon>Arthropoda</taxon>
        <taxon>Chelicerata</taxon>
        <taxon>Arachnida</taxon>
        <taxon>Acari</taxon>
        <taxon>Acariformes</taxon>
        <taxon>Sarcoptiformes</taxon>
        <taxon>Astigmata</taxon>
        <taxon>Psoroptidia</taxon>
        <taxon>Analgoidea</taxon>
        <taxon>Pyroglyphidae</taxon>
        <taxon>Dermatophagoidinae</taxon>
        <taxon>Dermatophagoides</taxon>
    </lineage>
</organism>
<dbReference type="PANTHER" id="PTHR21723:SF3">
    <property type="entry name" value="PROTEIN RIC-3"/>
    <property type="match status" value="1"/>
</dbReference>
<feature type="compositionally biased region" description="Basic and acidic residues" evidence="7">
    <location>
        <begin position="269"/>
        <end position="283"/>
    </location>
</feature>
<accession>A0A6P6YDW4</accession>
<dbReference type="CTD" id="37384"/>
<protein>
    <submittedName>
        <fullName evidence="11">Resistance to inhibitors of cholinesterase protein 3-like isoform X1</fullName>
    </submittedName>
</protein>
<evidence type="ECO:0000313" key="11">
    <source>
        <dbReference type="RefSeq" id="XP_027203663.1"/>
    </source>
</evidence>
<gene>
    <name evidence="11" type="primary">LOC113797479</name>
</gene>
<dbReference type="Proteomes" id="UP000515146">
    <property type="component" value="Unplaced"/>
</dbReference>
<dbReference type="GO" id="GO:0034394">
    <property type="term" value="P:protein localization to cell surface"/>
    <property type="evidence" value="ECO:0007669"/>
    <property type="project" value="TreeGrafter"/>
</dbReference>
<dbReference type="GO" id="GO:0005789">
    <property type="term" value="C:endoplasmic reticulum membrane"/>
    <property type="evidence" value="ECO:0007669"/>
    <property type="project" value="UniProtKB-SubCell"/>
</dbReference>
<dbReference type="PANTHER" id="PTHR21723">
    <property type="entry name" value="RESISTANCE TO INHIBITORS OF CHOLINESTERASE PROTEIN 3 RIC3"/>
    <property type="match status" value="1"/>
</dbReference>
<evidence type="ECO:0000259" key="9">
    <source>
        <dbReference type="Pfam" id="PF15361"/>
    </source>
</evidence>
<feature type="region of interest" description="Disordered" evidence="7">
    <location>
        <begin position="259"/>
        <end position="284"/>
    </location>
</feature>
<dbReference type="InParanoid" id="A0A6P6YDW4"/>
<dbReference type="OrthoDB" id="10070774at2759"/>
<proteinExistence type="inferred from homology"/>
<dbReference type="InterPro" id="IPR032763">
    <property type="entry name" value="RIC3_N"/>
</dbReference>
<evidence type="ECO:0000256" key="6">
    <source>
        <dbReference type="ARBA" id="ARBA00023136"/>
    </source>
</evidence>
<dbReference type="AlphaFoldDB" id="A0A6P6YDW4"/>
<evidence type="ECO:0000313" key="10">
    <source>
        <dbReference type="Proteomes" id="UP000515146"/>
    </source>
</evidence>
<dbReference type="GO" id="GO:0045202">
    <property type="term" value="C:synapse"/>
    <property type="evidence" value="ECO:0007669"/>
    <property type="project" value="GOC"/>
</dbReference>
<evidence type="ECO:0000256" key="3">
    <source>
        <dbReference type="ARBA" id="ARBA00022692"/>
    </source>
</evidence>
<dbReference type="Pfam" id="PF15361">
    <property type="entry name" value="RIC3"/>
    <property type="match status" value="1"/>
</dbReference>
<feature type="transmembrane region" description="Helical" evidence="8">
    <location>
        <begin position="21"/>
        <end position="43"/>
    </location>
</feature>
<evidence type="ECO:0000256" key="5">
    <source>
        <dbReference type="ARBA" id="ARBA00022989"/>
    </source>
</evidence>
<evidence type="ECO:0000256" key="1">
    <source>
        <dbReference type="ARBA" id="ARBA00004586"/>
    </source>
</evidence>
<dbReference type="GO" id="GO:0043005">
    <property type="term" value="C:neuron projection"/>
    <property type="evidence" value="ECO:0007669"/>
    <property type="project" value="TreeGrafter"/>
</dbReference>
<dbReference type="OMA" id="CQNEANE"/>
<keyword evidence="5 8" id="KW-1133">Transmembrane helix</keyword>
<dbReference type="GO" id="GO:0043025">
    <property type="term" value="C:neuronal cell body"/>
    <property type="evidence" value="ECO:0007669"/>
    <property type="project" value="TreeGrafter"/>
</dbReference>
<feature type="domain" description="Resistance to inhibitors of cholinesterase protein 3 N-terminal" evidence="9">
    <location>
        <begin position="30"/>
        <end position="156"/>
    </location>
</feature>